<evidence type="ECO:0000259" key="3">
    <source>
        <dbReference type="PROSITE" id="PS50003"/>
    </source>
</evidence>
<feature type="compositionally biased region" description="Polar residues" evidence="2">
    <location>
        <begin position="555"/>
        <end position="567"/>
    </location>
</feature>
<keyword evidence="1" id="KW-0343">GTPase activation</keyword>
<feature type="compositionally biased region" description="Pro residues" evidence="2">
    <location>
        <begin position="397"/>
        <end position="417"/>
    </location>
</feature>
<dbReference type="AlphaFoldDB" id="A0A6B2L0N4"/>
<proteinExistence type="predicted"/>
<feature type="compositionally biased region" description="Low complexity" evidence="2">
    <location>
        <begin position="418"/>
        <end position="427"/>
    </location>
</feature>
<feature type="domain" description="Rho-GAP" evidence="4">
    <location>
        <begin position="110"/>
        <end position="291"/>
    </location>
</feature>
<dbReference type="GO" id="GO:0007165">
    <property type="term" value="P:signal transduction"/>
    <property type="evidence" value="ECO:0007669"/>
    <property type="project" value="InterPro"/>
</dbReference>
<dbReference type="PROSITE" id="PS50003">
    <property type="entry name" value="PH_DOMAIN"/>
    <property type="match status" value="1"/>
</dbReference>
<dbReference type="InterPro" id="IPR051025">
    <property type="entry name" value="RhoGAP"/>
</dbReference>
<accession>A0A6B2L0N4</accession>
<evidence type="ECO:0008006" key="6">
    <source>
        <dbReference type="Google" id="ProtNLM"/>
    </source>
</evidence>
<organism evidence="5">
    <name type="scientific">Arcella intermedia</name>
    <dbReference type="NCBI Taxonomy" id="1963864"/>
    <lineage>
        <taxon>Eukaryota</taxon>
        <taxon>Amoebozoa</taxon>
        <taxon>Tubulinea</taxon>
        <taxon>Elardia</taxon>
        <taxon>Arcellinida</taxon>
        <taxon>Sphaerothecina</taxon>
        <taxon>Arcellidae</taxon>
        <taxon>Arcella</taxon>
    </lineage>
</organism>
<evidence type="ECO:0000259" key="4">
    <source>
        <dbReference type="PROSITE" id="PS50238"/>
    </source>
</evidence>
<feature type="compositionally biased region" description="Pro residues" evidence="2">
    <location>
        <begin position="370"/>
        <end position="389"/>
    </location>
</feature>
<name>A0A6B2L0N4_9EUKA</name>
<feature type="compositionally biased region" description="Pro residues" evidence="2">
    <location>
        <begin position="348"/>
        <end position="360"/>
    </location>
</feature>
<evidence type="ECO:0000256" key="1">
    <source>
        <dbReference type="ARBA" id="ARBA00022468"/>
    </source>
</evidence>
<protein>
    <recommendedName>
        <fullName evidence="6">Rho-GAP domain-containing protein</fullName>
    </recommendedName>
</protein>
<evidence type="ECO:0000313" key="5">
    <source>
        <dbReference type="EMBL" id="NDV30435.1"/>
    </source>
</evidence>
<dbReference type="PANTHER" id="PTHR15228">
    <property type="entry name" value="SPERMATHECAL PHYSIOLOGY VARIANT"/>
    <property type="match status" value="1"/>
</dbReference>
<feature type="compositionally biased region" description="Polar residues" evidence="2">
    <location>
        <begin position="469"/>
        <end position="482"/>
    </location>
</feature>
<reference evidence="5" key="1">
    <citation type="journal article" date="2020" name="J. Eukaryot. Microbiol.">
        <title>De novo Sequencing, Assembly and Annotation of the Transcriptome for the Free-Living Testate Amoeba Arcella intermedia.</title>
        <authorList>
            <person name="Ribeiro G.M."/>
            <person name="Porfirio-Sousa A.L."/>
            <person name="Maurer-Alcala X.X."/>
            <person name="Katz L.A."/>
            <person name="Lahr D.J.G."/>
        </authorList>
    </citation>
    <scope>NUCLEOTIDE SEQUENCE</scope>
</reference>
<feature type="compositionally biased region" description="Pro residues" evidence="2">
    <location>
        <begin position="428"/>
        <end position="449"/>
    </location>
</feature>
<dbReference type="GO" id="GO:0005096">
    <property type="term" value="F:GTPase activator activity"/>
    <property type="evidence" value="ECO:0007669"/>
    <property type="project" value="UniProtKB-KW"/>
</dbReference>
<sequence>MKHQWLIGGRAQSDRWVVITKDNLLLWFGQVCPPQDIVPEKSNGWVKINQTKFEPHPEIKNAFLLTPEKSPAVIFTCPDSNTYEGWYGYLKSISEGGDGKIEEKRLVFGRDLEQLLQSEDINIPKLVVKCAEFIRNNGTDVKGIFRLSGQADEIQTYTKAFDRGEDVIFTIEADVNAVAGVLKSFFRAMPEPAIPSSLYQLFLSVSDIPSAIAALKELPKANYDLMNYLCHFLFEMAQYVEVTSMNFENISIVFAPNLLRSTDPNCLSGLTDTPKVLRSIQFLVENYQHIWTEGPPVVSEKGRVHAIHSETSDFLPMHKESVPVRIPKSNTFSYQNAPPKVSSFHSPSLPPSDIPPPLRSPSPSYSVPLPHAPSLPPSDLPPPLLPPSSPTSSSPPMATPLPSIPPPALSPSPPLGNSPPNQNNIPNTGPPTTNPPPPDNPPATNPPTDSPLSSDIPVQSTSPPPSQSLRSNSETSLLSTFLSDPAAIPPLPSSPSNPSSLRSNSTLSSSSPFNRPESELTSPRSSNSSNNLWSSNQGIVPREVSKPKLFKGSRTLGSNRATMQIKSPLNFDMDPKKPNAALPEEE</sequence>
<dbReference type="SUPFAM" id="SSF48350">
    <property type="entry name" value="GTPase activation domain, GAP"/>
    <property type="match status" value="1"/>
</dbReference>
<dbReference type="CDD" id="cd00159">
    <property type="entry name" value="RhoGAP"/>
    <property type="match status" value="1"/>
</dbReference>
<feature type="region of interest" description="Disordered" evidence="2">
    <location>
        <begin position="329"/>
        <end position="586"/>
    </location>
</feature>
<dbReference type="InterPro" id="IPR001849">
    <property type="entry name" value="PH_domain"/>
</dbReference>
<dbReference type="InterPro" id="IPR000198">
    <property type="entry name" value="RhoGAP_dom"/>
</dbReference>
<evidence type="ECO:0000256" key="2">
    <source>
        <dbReference type="SAM" id="MobiDB-lite"/>
    </source>
</evidence>
<dbReference type="EMBL" id="GIBP01001466">
    <property type="protein sequence ID" value="NDV30435.1"/>
    <property type="molecule type" value="Transcribed_RNA"/>
</dbReference>
<feature type="compositionally biased region" description="Low complexity" evidence="2">
    <location>
        <begin position="522"/>
        <end position="536"/>
    </location>
</feature>
<dbReference type="SMART" id="SM00324">
    <property type="entry name" value="RhoGAP"/>
    <property type="match status" value="1"/>
</dbReference>
<dbReference type="PROSITE" id="PS50238">
    <property type="entry name" value="RHOGAP"/>
    <property type="match status" value="1"/>
</dbReference>
<dbReference type="Pfam" id="PF00620">
    <property type="entry name" value="RhoGAP"/>
    <property type="match status" value="1"/>
</dbReference>
<dbReference type="PANTHER" id="PTHR15228:SF24">
    <property type="entry name" value="RHO-GAP DOMAIN-CONTAINING PROTEIN"/>
    <property type="match status" value="1"/>
</dbReference>
<dbReference type="InterPro" id="IPR008936">
    <property type="entry name" value="Rho_GTPase_activation_prot"/>
</dbReference>
<dbReference type="Gene3D" id="1.10.555.10">
    <property type="entry name" value="Rho GTPase activation protein"/>
    <property type="match status" value="1"/>
</dbReference>
<dbReference type="PRINTS" id="PR01217">
    <property type="entry name" value="PRICHEXTENSN"/>
</dbReference>
<feature type="compositionally biased region" description="Low complexity" evidence="2">
    <location>
        <begin position="496"/>
        <end position="515"/>
    </location>
</feature>
<feature type="domain" description="PH" evidence="3">
    <location>
        <begin position="1"/>
        <end position="95"/>
    </location>
</feature>